<dbReference type="GO" id="GO:0005783">
    <property type="term" value="C:endoplasmic reticulum"/>
    <property type="evidence" value="ECO:0007669"/>
    <property type="project" value="TreeGrafter"/>
</dbReference>
<reference evidence="2" key="1">
    <citation type="journal article" date="2023" name="Nat. Commun.">
        <title>Diploid and tetraploid genomes of Acorus and the evolution of monocots.</title>
        <authorList>
            <person name="Ma L."/>
            <person name="Liu K.W."/>
            <person name="Li Z."/>
            <person name="Hsiao Y.Y."/>
            <person name="Qi Y."/>
            <person name="Fu T."/>
            <person name="Tang G.D."/>
            <person name="Zhang D."/>
            <person name="Sun W.H."/>
            <person name="Liu D.K."/>
            <person name="Li Y."/>
            <person name="Chen G.Z."/>
            <person name="Liu X.D."/>
            <person name="Liao X.Y."/>
            <person name="Jiang Y.T."/>
            <person name="Yu X."/>
            <person name="Hao Y."/>
            <person name="Huang J."/>
            <person name="Zhao X.W."/>
            <person name="Ke S."/>
            <person name="Chen Y.Y."/>
            <person name="Wu W.L."/>
            <person name="Hsu J.L."/>
            <person name="Lin Y.F."/>
            <person name="Huang M.D."/>
            <person name="Li C.Y."/>
            <person name="Huang L."/>
            <person name="Wang Z.W."/>
            <person name="Zhao X."/>
            <person name="Zhong W.Y."/>
            <person name="Peng D.H."/>
            <person name="Ahmad S."/>
            <person name="Lan S."/>
            <person name="Zhang J.S."/>
            <person name="Tsai W.C."/>
            <person name="Van de Peer Y."/>
            <person name="Liu Z.J."/>
        </authorList>
    </citation>
    <scope>NUCLEOTIDE SEQUENCE</scope>
    <source>
        <strain evidence="2">SCP</strain>
    </source>
</reference>
<comment type="caution">
    <text evidence="2">The sequence shown here is derived from an EMBL/GenBank/DDBJ whole genome shotgun (WGS) entry which is preliminary data.</text>
</comment>
<sequence>MWRRGANLEGATANFIESEQLVEFEGFRSSFLQPKVVERHFLDLTQRYGEVIAVDLTDKHGDEGQLSTAFAAEMEKLPQVRYVSFDFHHFCGNTNFDNLQLLHDQISMAFEKQGYFLVNSNGDILLEQKGVIRVNCIDCLDRTNVTQNYLSTESLKAQLERMGGLTSSECISMYADIYDKFKMSK</sequence>
<dbReference type="GO" id="GO:0046856">
    <property type="term" value="P:phosphatidylinositol dephosphorylation"/>
    <property type="evidence" value="ECO:0007669"/>
    <property type="project" value="TreeGrafter"/>
</dbReference>
<dbReference type="Proteomes" id="UP001179952">
    <property type="component" value="Unassembled WGS sequence"/>
</dbReference>
<accession>A0AAV9B313</accession>
<dbReference type="EMBL" id="JAUJYN010000005">
    <property type="protein sequence ID" value="KAK1270942.1"/>
    <property type="molecule type" value="Genomic_DNA"/>
</dbReference>
<evidence type="ECO:0000259" key="1">
    <source>
        <dbReference type="PROSITE" id="PS50275"/>
    </source>
</evidence>
<gene>
    <name evidence="2" type="ORF">QJS04_geneDACA006093</name>
</gene>
<reference evidence="2" key="2">
    <citation type="submission" date="2023-06" db="EMBL/GenBank/DDBJ databases">
        <authorList>
            <person name="Ma L."/>
            <person name="Liu K.-W."/>
            <person name="Li Z."/>
            <person name="Hsiao Y.-Y."/>
            <person name="Qi Y."/>
            <person name="Fu T."/>
            <person name="Tang G."/>
            <person name="Zhang D."/>
            <person name="Sun W.-H."/>
            <person name="Liu D.-K."/>
            <person name="Li Y."/>
            <person name="Chen G.-Z."/>
            <person name="Liu X.-D."/>
            <person name="Liao X.-Y."/>
            <person name="Jiang Y.-T."/>
            <person name="Yu X."/>
            <person name="Hao Y."/>
            <person name="Huang J."/>
            <person name="Zhao X.-W."/>
            <person name="Ke S."/>
            <person name="Chen Y.-Y."/>
            <person name="Wu W.-L."/>
            <person name="Hsu J.-L."/>
            <person name="Lin Y.-F."/>
            <person name="Huang M.-D."/>
            <person name="Li C.-Y."/>
            <person name="Huang L."/>
            <person name="Wang Z.-W."/>
            <person name="Zhao X."/>
            <person name="Zhong W.-Y."/>
            <person name="Peng D.-H."/>
            <person name="Ahmad S."/>
            <person name="Lan S."/>
            <person name="Zhang J.-S."/>
            <person name="Tsai W.-C."/>
            <person name="Van De Peer Y."/>
            <person name="Liu Z.-J."/>
        </authorList>
    </citation>
    <scope>NUCLEOTIDE SEQUENCE</scope>
    <source>
        <strain evidence="2">SCP</strain>
        <tissue evidence="2">Leaves</tissue>
    </source>
</reference>
<evidence type="ECO:0000313" key="2">
    <source>
        <dbReference type="EMBL" id="KAK1270942.1"/>
    </source>
</evidence>
<keyword evidence="3" id="KW-1185">Reference proteome</keyword>
<dbReference type="GO" id="GO:0043812">
    <property type="term" value="F:phosphatidylinositol-4-phosphate phosphatase activity"/>
    <property type="evidence" value="ECO:0007669"/>
    <property type="project" value="TreeGrafter"/>
</dbReference>
<dbReference type="InterPro" id="IPR002013">
    <property type="entry name" value="SAC_dom"/>
</dbReference>
<name>A0AAV9B313_ACOGR</name>
<feature type="domain" description="SAC" evidence="1">
    <location>
        <begin position="1"/>
        <end position="163"/>
    </location>
</feature>
<dbReference type="AlphaFoldDB" id="A0AAV9B313"/>
<dbReference type="PROSITE" id="PS50275">
    <property type="entry name" value="SAC"/>
    <property type="match status" value="1"/>
</dbReference>
<organism evidence="2 3">
    <name type="scientific">Acorus gramineus</name>
    <name type="common">Dwarf sweet flag</name>
    <dbReference type="NCBI Taxonomy" id="55184"/>
    <lineage>
        <taxon>Eukaryota</taxon>
        <taxon>Viridiplantae</taxon>
        <taxon>Streptophyta</taxon>
        <taxon>Embryophyta</taxon>
        <taxon>Tracheophyta</taxon>
        <taxon>Spermatophyta</taxon>
        <taxon>Magnoliopsida</taxon>
        <taxon>Liliopsida</taxon>
        <taxon>Acoraceae</taxon>
        <taxon>Acorus</taxon>
    </lineage>
</organism>
<dbReference type="PANTHER" id="PTHR45662">
    <property type="entry name" value="PHOSPHATIDYLINOSITIDE PHOSPHATASE SAC1"/>
    <property type="match status" value="1"/>
</dbReference>
<proteinExistence type="predicted"/>
<dbReference type="PANTHER" id="PTHR45662:SF10">
    <property type="entry name" value="PHOSPHOINOSITIDE PHOSPHATASE SAC8"/>
    <property type="match status" value="1"/>
</dbReference>
<protein>
    <submittedName>
        <fullName evidence="2">Phosphoinositide phosphatase SAC8</fullName>
    </submittedName>
</protein>
<dbReference type="Pfam" id="PF02383">
    <property type="entry name" value="Syja_N"/>
    <property type="match status" value="1"/>
</dbReference>
<evidence type="ECO:0000313" key="3">
    <source>
        <dbReference type="Proteomes" id="UP001179952"/>
    </source>
</evidence>